<dbReference type="EC" id="2.4.2.-" evidence="1"/>
<keyword evidence="2" id="KW-1185">Reference proteome</keyword>
<gene>
    <name evidence="1" type="ORF">CCUG63697_01824</name>
</gene>
<dbReference type="GO" id="GO:0006598">
    <property type="term" value="P:polyamine catabolic process"/>
    <property type="evidence" value="ECO:0007669"/>
    <property type="project" value="TreeGrafter"/>
</dbReference>
<dbReference type="GO" id="GO:0005829">
    <property type="term" value="C:cytosol"/>
    <property type="evidence" value="ECO:0007669"/>
    <property type="project" value="TreeGrafter"/>
</dbReference>
<keyword evidence="1" id="KW-0808">Transferase</keyword>
<dbReference type="GO" id="GO:0016757">
    <property type="term" value="F:glycosyltransferase activity"/>
    <property type="evidence" value="ECO:0007669"/>
    <property type="project" value="UniProtKB-KW"/>
</dbReference>
<keyword evidence="1" id="KW-0315">Glutamine amidotransferase</keyword>
<name>A0A4R8R7G8_9MYCO</name>
<dbReference type="Pfam" id="PF07722">
    <property type="entry name" value="Peptidase_C26"/>
    <property type="match status" value="1"/>
</dbReference>
<reference evidence="1 2" key="1">
    <citation type="journal article" date="2019" name="Sci. Rep.">
        <title>Extended insight into the Mycobacterium chelonae-abscessus complex through whole genome sequencing of Mycobacterium salmoniphilum outbreak and Mycobacterium salmoniphilum-like strains.</title>
        <authorList>
            <person name="Behra P.R.K."/>
            <person name="Das S."/>
            <person name="Pettersson B.M.F."/>
            <person name="Shirreff L."/>
            <person name="DuCote T."/>
            <person name="Jacobsson K.G."/>
            <person name="Ennis D.G."/>
            <person name="Kirsebom L.A."/>
        </authorList>
    </citation>
    <scope>NUCLEOTIDE SEQUENCE [LARGE SCALE GENOMIC DNA]</scope>
    <source>
        <strain evidence="1 2">CCUG 63697</strain>
    </source>
</reference>
<sequence>MIGMGSVSAWRPAVQRLWNRFSCTRMRSRWCSRIIVWRTVKTFLQLYLGAVALRIAKYVHRDAIWCVCNKTRPARTRDGVVDDGRIDDQTAIGAAAIEVAKAQLAERADGSQPQPPCLQGMGDGRLRRERHTPAQQWILLTMTDPLAVVVPRRLSTGADPRIVAANRLFDLIVALAEDVGLTPIVTDDPDYPLEGVGGVLLPGGGDVNPHRYGCTSTAAVYDVNDEQDHLDFTLTARARDAQLPILGICRGAQVLNVAYGGDLQVDLAAGSVDHGAAVFSWHPVHLAPDTRVRAAHGADELVVASAHHQAVASLGAGLVTTAWADDGVIEAFESETGWVLAIQWHPEAPGVPKRLQQAPFKAFADAVAQSGRGALSAQREDS</sequence>
<dbReference type="GO" id="GO:0033969">
    <property type="term" value="F:gamma-glutamyl-gamma-aminobutyrate hydrolase activity"/>
    <property type="evidence" value="ECO:0007669"/>
    <property type="project" value="TreeGrafter"/>
</dbReference>
<dbReference type="PANTHER" id="PTHR43235:SF1">
    <property type="entry name" value="GLUTAMINE AMIDOTRANSFERASE PB2B2.05-RELATED"/>
    <property type="match status" value="1"/>
</dbReference>
<evidence type="ECO:0000313" key="1">
    <source>
        <dbReference type="EMBL" id="TDZ50319.1"/>
    </source>
</evidence>
<dbReference type="SUPFAM" id="SSF52317">
    <property type="entry name" value="Class I glutamine amidotransferase-like"/>
    <property type="match status" value="1"/>
</dbReference>
<dbReference type="InterPro" id="IPR011697">
    <property type="entry name" value="Peptidase_C26"/>
</dbReference>
<dbReference type="Proteomes" id="UP000295165">
    <property type="component" value="Unassembled WGS sequence"/>
</dbReference>
<proteinExistence type="predicted"/>
<dbReference type="EMBL" id="PECC01000027">
    <property type="protein sequence ID" value="TDZ50319.1"/>
    <property type="molecule type" value="Genomic_DNA"/>
</dbReference>
<keyword evidence="1" id="KW-0328">Glycosyltransferase</keyword>
<dbReference type="AlphaFoldDB" id="A0A4R8R7G8"/>
<accession>A0A4R8R7G8</accession>
<dbReference type="InterPro" id="IPR044668">
    <property type="entry name" value="PuuD-like"/>
</dbReference>
<dbReference type="PANTHER" id="PTHR43235">
    <property type="entry name" value="GLUTAMINE AMIDOTRANSFERASE PB2B2.05-RELATED"/>
    <property type="match status" value="1"/>
</dbReference>
<dbReference type="InterPro" id="IPR029062">
    <property type="entry name" value="Class_I_gatase-like"/>
</dbReference>
<evidence type="ECO:0000313" key="2">
    <source>
        <dbReference type="Proteomes" id="UP000295165"/>
    </source>
</evidence>
<dbReference type="PROSITE" id="PS51273">
    <property type="entry name" value="GATASE_TYPE_1"/>
    <property type="match status" value="1"/>
</dbReference>
<organism evidence="1 2">
    <name type="scientific">Mycobacteroides franklinii</name>
    <dbReference type="NCBI Taxonomy" id="948102"/>
    <lineage>
        <taxon>Bacteria</taxon>
        <taxon>Bacillati</taxon>
        <taxon>Actinomycetota</taxon>
        <taxon>Actinomycetes</taxon>
        <taxon>Mycobacteriales</taxon>
        <taxon>Mycobacteriaceae</taxon>
        <taxon>Mycobacteroides</taxon>
    </lineage>
</organism>
<protein>
    <submittedName>
        <fullName evidence="1">Putative glutamine amidotransferase</fullName>
        <ecNumber evidence="1">2.4.2.-</ecNumber>
    </submittedName>
</protein>
<dbReference type="Gene3D" id="3.40.50.880">
    <property type="match status" value="1"/>
</dbReference>
<comment type="caution">
    <text evidence="1">The sequence shown here is derived from an EMBL/GenBank/DDBJ whole genome shotgun (WGS) entry which is preliminary data.</text>
</comment>